<organism evidence="11 12">
    <name type="scientific">Timema podura</name>
    <name type="common">Walking stick</name>
    <dbReference type="NCBI Taxonomy" id="61482"/>
    <lineage>
        <taxon>Eukaryota</taxon>
        <taxon>Metazoa</taxon>
        <taxon>Ecdysozoa</taxon>
        <taxon>Arthropoda</taxon>
        <taxon>Hexapoda</taxon>
        <taxon>Insecta</taxon>
        <taxon>Pterygota</taxon>
        <taxon>Neoptera</taxon>
        <taxon>Polyneoptera</taxon>
        <taxon>Phasmatodea</taxon>
        <taxon>Timematodea</taxon>
        <taxon>Timematoidea</taxon>
        <taxon>Timematidae</taxon>
        <taxon>Timema</taxon>
    </lineage>
</organism>
<evidence type="ECO:0000313" key="11">
    <source>
        <dbReference type="EMBL" id="CAG2060984.1"/>
    </source>
</evidence>
<evidence type="ECO:0000256" key="4">
    <source>
        <dbReference type="ARBA" id="ARBA00022490"/>
    </source>
</evidence>
<feature type="compositionally biased region" description="Acidic residues" evidence="10">
    <location>
        <begin position="39"/>
        <end position="50"/>
    </location>
</feature>
<keyword evidence="6" id="KW-0969">Cilium</keyword>
<evidence type="ECO:0000256" key="3">
    <source>
        <dbReference type="ARBA" id="ARBA00021602"/>
    </source>
</evidence>
<keyword evidence="7" id="KW-0206">Cytoskeleton</keyword>
<keyword evidence="5" id="KW-0970">Cilium biogenesis/degradation</keyword>
<dbReference type="PANTHER" id="PTHR21442:SF0">
    <property type="entry name" value="CILIA- AND FLAGELLA-ASSOCIATED PROTEIN 206"/>
    <property type="match status" value="1"/>
</dbReference>
<feature type="non-terminal residue" evidence="11">
    <location>
        <position position="165"/>
    </location>
</feature>
<evidence type="ECO:0000256" key="10">
    <source>
        <dbReference type="SAM" id="MobiDB-lite"/>
    </source>
</evidence>
<dbReference type="Pfam" id="PF12018">
    <property type="entry name" value="FAP206"/>
    <property type="match status" value="1"/>
</dbReference>
<name>A0ABN7P1K9_TIMPD</name>
<sequence length="165" mass="18855">MENVDTLTTALDLGWRHLSFPPADAPYAPPSSPHTTLDLGEDASSEEDEAAEHVKNELSWSDVEHVRDMLITGRQQEVYLRKLLSEVELSRCSLDELLVRLKKRLLQIHDTVRFRTAIPTIQVYPQFIDLSEIWTGFQNEMVLLDNINNILWNLHSYTEGVRGAG</sequence>
<gene>
    <name evidence="11" type="ORF">TPAB3V08_LOCUS7939</name>
</gene>
<evidence type="ECO:0000313" key="12">
    <source>
        <dbReference type="Proteomes" id="UP001153148"/>
    </source>
</evidence>
<comment type="function">
    <text evidence="9">Essential for sperm motility and is involved in the regulation of the beating frequency of motile cilia on the epithelial cells of the respiratory tract. Required for the establishment of radial spokes in sperm flagella.</text>
</comment>
<keyword evidence="12" id="KW-1185">Reference proteome</keyword>
<evidence type="ECO:0000256" key="8">
    <source>
        <dbReference type="ARBA" id="ARBA00023273"/>
    </source>
</evidence>
<reference evidence="11" key="1">
    <citation type="submission" date="2021-03" db="EMBL/GenBank/DDBJ databases">
        <authorList>
            <person name="Tran Van P."/>
        </authorList>
    </citation>
    <scope>NUCLEOTIDE SEQUENCE</scope>
</reference>
<comment type="similarity">
    <text evidence="2">Belongs to the CFAP206 family.</text>
</comment>
<keyword evidence="8" id="KW-0966">Cell projection</keyword>
<dbReference type="Proteomes" id="UP001153148">
    <property type="component" value="Unassembled WGS sequence"/>
</dbReference>
<keyword evidence="4" id="KW-0963">Cytoplasm</keyword>
<evidence type="ECO:0000256" key="9">
    <source>
        <dbReference type="ARBA" id="ARBA00045321"/>
    </source>
</evidence>
<evidence type="ECO:0000256" key="5">
    <source>
        <dbReference type="ARBA" id="ARBA00022794"/>
    </source>
</evidence>
<proteinExistence type="inferred from homology"/>
<evidence type="ECO:0000256" key="6">
    <source>
        <dbReference type="ARBA" id="ARBA00023069"/>
    </source>
</evidence>
<protein>
    <recommendedName>
        <fullName evidence="3">Cilia- and flagella-associated protein 206</fullName>
    </recommendedName>
</protein>
<feature type="region of interest" description="Disordered" evidence="10">
    <location>
        <begin position="24"/>
        <end position="54"/>
    </location>
</feature>
<dbReference type="InterPro" id="IPR021897">
    <property type="entry name" value="FAP206"/>
</dbReference>
<evidence type="ECO:0000256" key="1">
    <source>
        <dbReference type="ARBA" id="ARBA00004430"/>
    </source>
</evidence>
<evidence type="ECO:0000256" key="2">
    <source>
        <dbReference type="ARBA" id="ARBA00010500"/>
    </source>
</evidence>
<dbReference type="PANTHER" id="PTHR21442">
    <property type="entry name" value="CILIA- AND FLAGELLA-ASSOCIATED PROTEIN 206"/>
    <property type="match status" value="1"/>
</dbReference>
<evidence type="ECO:0000256" key="7">
    <source>
        <dbReference type="ARBA" id="ARBA00023212"/>
    </source>
</evidence>
<comment type="subcellular location">
    <subcellularLocation>
        <location evidence="1">Cytoplasm</location>
        <location evidence="1">Cytoskeleton</location>
        <location evidence="1">Cilium axoneme</location>
    </subcellularLocation>
</comment>
<accession>A0ABN7P1K9</accession>
<dbReference type="EMBL" id="CAJPIN010014216">
    <property type="protein sequence ID" value="CAG2060984.1"/>
    <property type="molecule type" value="Genomic_DNA"/>
</dbReference>
<comment type="caution">
    <text evidence="11">The sequence shown here is derived from an EMBL/GenBank/DDBJ whole genome shotgun (WGS) entry which is preliminary data.</text>
</comment>